<organism evidence="2 3">
    <name type="scientific">Drosophila gunungcola</name>
    <name type="common">fruit fly</name>
    <dbReference type="NCBI Taxonomy" id="103775"/>
    <lineage>
        <taxon>Eukaryota</taxon>
        <taxon>Metazoa</taxon>
        <taxon>Ecdysozoa</taxon>
        <taxon>Arthropoda</taxon>
        <taxon>Hexapoda</taxon>
        <taxon>Insecta</taxon>
        <taxon>Pterygota</taxon>
        <taxon>Neoptera</taxon>
        <taxon>Endopterygota</taxon>
        <taxon>Diptera</taxon>
        <taxon>Brachycera</taxon>
        <taxon>Muscomorpha</taxon>
        <taxon>Ephydroidea</taxon>
        <taxon>Drosophilidae</taxon>
        <taxon>Drosophila</taxon>
        <taxon>Sophophora</taxon>
    </lineage>
</organism>
<name>A0A9P9YHM5_9MUSC</name>
<evidence type="ECO:0000256" key="1">
    <source>
        <dbReference type="SAM" id="MobiDB-lite"/>
    </source>
</evidence>
<evidence type="ECO:0000313" key="2">
    <source>
        <dbReference type="EMBL" id="KAI8036945.1"/>
    </source>
</evidence>
<keyword evidence="3" id="KW-1185">Reference proteome</keyword>
<gene>
    <name evidence="2" type="ORF">M5D96_010261</name>
</gene>
<dbReference type="Proteomes" id="UP001059596">
    <property type="component" value="Unassembled WGS sequence"/>
</dbReference>
<accession>A0A9P9YHM5</accession>
<comment type="caution">
    <text evidence="2">The sequence shown here is derived from an EMBL/GenBank/DDBJ whole genome shotgun (WGS) entry which is preliminary data.</text>
</comment>
<proteinExistence type="predicted"/>
<feature type="region of interest" description="Disordered" evidence="1">
    <location>
        <begin position="1"/>
        <end position="20"/>
    </location>
</feature>
<protein>
    <submittedName>
        <fullName evidence="2">Uncharacterized protein</fullName>
    </submittedName>
</protein>
<reference evidence="2" key="1">
    <citation type="journal article" date="2023" name="Genome Biol. Evol.">
        <title>Long-read-based Genome Assembly of Drosophila gunungcola Reveals Fewer Chemosensory Genes in Flower-breeding Species.</title>
        <authorList>
            <person name="Negi A."/>
            <person name="Liao B.Y."/>
            <person name="Yeh S.D."/>
        </authorList>
    </citation>
    <scope>NUCLEOTIDE SEQUENCE</scope>
    <source>
        <strain evidence="2">Sukarami</strain>
    </source>
</reference>
<evidence type="ECO:0000313" key="3">
    <source>
        <dbReference type="Proteomes" id="UP001059596"/>
    </source>
</evidence>
<sequence>MSGRQVDNWNGGQGHQFQYQRTTYSNQVANPSGVTSRQIQANNRRAAVEVEHITRALSNNGQPNSVTYNYVNINHRYAKK</sequence>
<dbReference type="EMBL" id="JAMKOV010000014">
    <property type="protein sequence ID" value="KAI8036945.1"/>
    <property type="molecule type" value="Genomic_DNA"/>
</dbReference>
<dbReference type="AlphaFoldDB" id="A0A9P9YHM5"/>